<keyword evidence="1 3" id="KW-0807">Transducer</keyword>
<keyword evidence="9" id="KW-1185">Reference proteome</keyword>
<feature type="domain" description="HAMP" evidence="7">
    <location>
        <begin position="211"/>
        <end position="264"/>
    </location>
</feature>
<evidence type="ECO:0000313" key="8">
    <source>
        <dbReference type="EMBL" id="QXM25620.1"/>
    </source>
</evidence>
<sequence length="657" mass="68506">MPTMRLTIRRTAIASQVILALLIAGCAWLALRSAQQAEERVTTIFEYHLSPLLRLKALSDGYAVFVVDASHKVNNGNWSWAEGRESLAKASAEIESAWRDLRGSITSGEGLALLSAVEARRAQAQSLLRDLVAVFAAEDRAALDRIVRERLYQTMDPLTEALDRLAAYEVASGAAERAAMVEAAAAQRLTALVLGAIALAIAAAVAVGLQITVLGPFGAMTAAMRRIAAAEWSTPVPCTGRRDELGEMAAALATLRDAGSEAERLRAEQDREREKAEAARKRSLVEMAEAIEDATGATLASVSATSERVRAEARAMAEGTERVGVNAQAVAAAAQQSLASAETVAAAAEELTASIGEITDRVREAAATAQRTAGEAERTEAAVAALAGAVTNVGEVVRLISEIAGQTNLLALNATIEAARAGEAGKGFAVVASEVKSLAGQTAKATEDIAARIEGIRRETQASVSAVRSIIGSVREVDHLAAAISDAVGQQLAATQEIARTVAEAASASREVTRRISEVSREAVAAGEQARSVGTEVEELAASVSTLRRELIRVVRTAVPEVDRRREPRALAAGMVRFAHGGGSVELALLDVSSEGFAGRADRPVPEGVEGVASAFGLNARCTVVSGGEGRVGFRFADAAAAAPFVAAIRGEMRRAA</sequence>
<dbReference type="Pfam" id="PF00672">
    <property type="entry name" value="HAMP"/>
    <property type="match status" value="1"/>
</dbReference>
<dbReference type="PANTHER" id="PTHR32089:SF112">
    <property type="entry name" value="LYSOZYME-LIKE PROTEIN-RELATED"/>
    <property type="match status" value="1"/>
</dbReference>
<dbReference type="KEGG" id="elio:KO353_05265"/>
<organism evidence="8 9">
    <name type="scientific">Elioraea tepida</name>
    <dbReference type="NCBI Taxonomy" id="2843330"/>
    <lineage>
        <taxon>Bacteria</taxon>
        <taxon>Pseudomonadati</taxon>
        <taxon>Pseudomonadota</taxon>
        <taxon>Alphaproteobacteria</taxon>
        <taxon>Acetobacterales</taxon>
        <taxon>Elioraeaceae</taxon>
        <taxon>Elioraea</taxon>
    </lineage>
</organism>
<dbReference type="PANTHER" id="PTHR32089">
    <property type="entry name" value="METHYL-ACCEPTING CHEMOTAXIS PROTEIN MCPB"/>
    <property type="match status" value="1"/>
</dbReference>
<gene>
    <name evidence="8" type="ORF">KO353_05265</name>
</gene>
<accession>A0A975U3I4</accession>
<feature type="domain" description="Methyl-accepting transducer" evidence="6">
    <location>
        <begin position="305"/>
        <end position="538"/>
    </location>
</feature>
<name>A0A975U3I4_9PROT</name>
<comment type="similarity">
    <text evidence="2">Belongs to the methyl-accepting chemotaxis (MCP) protein family.</text>
</comment>
<protein>
    <submittedName>
        <fullName evidence="8">Methyl-accepting chemotaxis protein</fullName>
    </submittedName>
</protein>
<evidence type="ECO:0000313" key="9">
    <source>
        <dbReference type="Proteomes" id="UP000694001"/>
    </source>
</evidence>
<feature type="coiled-coil region" evidence="4">
    <location>
        <begin position="248"/>
        <end position="282"/>
    </location>
</feature>
<dbReference type="PROSITE" id="PS50885">
    <property type="entry name" value="HAMP"/>
    <property type="match status" value="1"/>
</dbReference>
<evidence type="ECO:0000256" key="5">
    <source>
        <dbReference type="SAM" id="Phobius"/>
    </source>
</evidence>
<dbReference type="GO" id="GO:0007165">
    <property type="term" value="P:signal transduction"/>
    <property type="evidence" value="ECO:0007669"/>
    <property type="project" value="UniProtKB-KW"/>
</dbReference>
<dbReference type="Proteomes" id="UP000694001">
    <property type="component" value="Chromosome"/>
</dbReference>
<feature type="transmembrane region" description="Helical" evidence="5">
    <location>
        <begin position="189"/>
        <end position="217"/>
    </location>
</feature>
<dbReference type="InterPro" id="IPR004089">
    <property type="entry name" value="MCPsignal_dom"/>
</dbReference>
<evidence type="ECO:0000256" key="2">
    <source>
        <dbReference type="ARBA" id="ARBA00029447"/>
    </source>
</evidence>
<evidence type="ECO:0000259" key="7">
    <source>
        <dbReference type="PROSITE" id="PS50885"/>
    </source>
</evidence>
<dbReference type="SMART" id="SM00283">
    <property type="entry name" value="MA"/>
    <property type="match status" value="1"/>
</dbReference>
<evidence type="ECO:0000256" key="4">
    <source>
        <dbReference type="SAM" id="Coils"/>
    </source>
</evidence>
<evidence type="ECO:0000256" key="3">
    <source>
        <dbReference type="PROSITE-ProRule" id="PRU00284"/>
    </source>
</evidence>
<dbReference type="PROSITE" id="PS50111">
    <property type="entry name" value="CHEMOTAXIS_TRANSDUC_2"/>
    <property type="match status" value="1"/>
</dbReference>
<evidence type="ECO:0000256" key="1">
    <source>
        <dbReference type="ARBA" id="ARBA00023224"/>
    </source>
</evidence>
<reference evidence="8" key="1">
    <citation type="submission" date="2021-06" db="EMBL/GenBank/DDBJ databases">
        <title>Elioraea tepida, sp. nov., a moderately thermophilic aerobic anoxygenic phototrophic bacterium isolated from an alkaline siliceous hot spring mat community in Yellowstone National Park, WY, USA.</title>
        <authorList>
            <person name="Saini M.K."/>
            <person name="Yoshida S."/>
            <person name="Sebastian A."/>
            <person name="Hirose S."/>
            <person name="Hara E."/>
            <person name="Tamaki H."/>
            <person name="Soulier N.T."/>
            <person name="Albert I."/>
            <person name="Hanada S."/>
            <person name="Bryant D.A."/>
            <person name="Tank M."/>
        </authorList>
    </citation>
    <scope>NUCLEOTIDE SEQUENCE</scope>
    <source>
        <strain evidence="8">MS-P2</strain>
    </source>
</reference>
<keyword evidence="5" id="KW-1133">Transmembrane helix</keyword>
<dbReference type="GO" id="GO:0016020">
    <property type="term" value="C:membrane"/>
    <property type="evidence" value="ECO:0007669"/>
    <property type="project" value="InterPro"/>
</dbReference>
<dbReference type="PROSITE" id="PS51257">
    <property type="entry name" value="PROKAR_LIPOPROTEIN"/>
    <property type="match status" value="1"/>
</dbReference>
<dbReference type="SMART" id="SM00304">
    <property type="entry name" value="HAMP"/>
    <property type="match status" value="1"/>
</dbReference>
<evidence type="ECO:0000259" key="6">
    <source>
        <dbReference type="PROSITE" id="PS50111"/>
    </source>
</evidence>
<dbReference type="CDD" id="cd06225">
    <property type="entry name" value="HAMP"/>
    <property type="match status" value="1"/>
</dbReference>
<keyword evidence="4" id="KW-0175">Coiled coil</keyword>
<dbReference type="Pfam" id="PF00015">
    <property type="entry name" value="MCPsignal"/>
    <property type="match status" value="1"/>
</dbReference>
<keyword evidence="5" id="KW-0812">Transmembrane</keyword>
<keyword evidence="5" id="KW-0472">Membrane</keyword>
<proteinExistence type="inferred from homology"/>
<dbReference type="InterPro" id="IPR003660">
    <property type="entry name" value="HAMP_dom"/>
</dbReference>
<dbReference type="AlphaFoldDB" id="A0A975U3I4"/>
<dbReference type="EMBL" id="CP076448">
    <property type="protein sequence ID" value="QXM25620.1"/>
    <property type="molecule type" value="Genomic_DNA"/>
</dbReference>